<protein>
    <recommendedName>
        <fullName evidence="1">Small ribosomal subunit protein mS35 mitochondrial conserved domain-containing protein</fullName>
    </recommendedName>
</protein>
<dbReference type="OMA" id="EEYVWDI"/>
<dbReference type="InterPro" id="IPR019349">
    <property type="entry name" value="Ribosomal_mS35_mit"/>
</dbReference>
<reference evidence="3" key="1">
    <citation type="submission" date="2015-02" db="EMBL/GenBank/DDBJ databases">
        <title>Genome sequencing for Strongylocentrotus purpuratus.</title>
        <authorList>
            <person name="Murali S."/>
            <person name="Liu Y."/>
            <person name="Vee V."/>
            <person name="English A."/>
            <person name="Wang M."/>
            <person name="Skinner E."/>
            <person name="Han Y."/>
            <person name="Muzny D.M."/>
            <person name="Worley K.C."/>
            <person name="Gibbs R.A."/>
        </authorList>
    </citation>
    <scope>NUCLEOTIDE SEQUENCE</scope>
</reference>
<evidence type="ECO:0000313" key="2">
    <source>
        <dbReference type="EnsemblMetazoa" id="XP_011670569"/>
    </source>
</evidence>
<dbReference type="OrthoDB" id="283424at2759"/>
<reference evidence="2" key="2">
    <citation type="submission" date="2021-01" db="UniProtKB">
        <authorList>
            <consortium name="EnsemblMetazoa"/>
        </authorList>
    </citation>
    <scope>IDENTIFICATION</scope>
</reference>
<feature type="domain" description="Small ribosomal subunit protein mS35 mitochondrial conserved" evidence="1">
    <location>
        <begin position="194"/>
        <end position="264"/>
    </location>
</feature>
<organism evidence="2 3">
    <name type="scientific">Strongylocentrotus purpuratus</name>
    <name type="common">Purple sea urchin</name>
    <dbReference type="NCBI Taxonomy" id="7668"/>
    <lineage>
        <taxon>Eukaryota</taxon>
        <taxon>Metazoa</taxon>
        <taxon>Echinodermata</taxon>
        <taxon>Eleutherozoa</taxon>
        <taxon>Echinozoa</taxon>
        <taxon>Echinoidea</taxon>
        <taxon>Euechinoidea</taxon>
        <taxon>Echinacea</taxon>
        <taxon>Camarodonta</taxon>
        <taxon>Echinidea</taxon>
        <taxon>Strongylocentrotidae</taxon>
        <taxon>Strongylocentrotus</taxon>
    </lineage>
</organism>
<keyword evidence="3" id="KW-1185">Reference proteome</keyword>
<dbReference type="InterPro" id="IPR039848">
    <property type="entry name" value="Ribosomal_mS35_mt"/>
</dbReference>
<evidence type="ECO:0000259" key="1">
    <source>
        <dbReference type="Pfam" id="PF10213"/>
    </source>
</evidence>
<dbReference type="PANTHER" id="PTHR13490:SF0">
    <property type="entry name" value="SMALL RIBOSOMAL SUBUNIT PROTEIN MS35"/>
    <property type="match status" value="1"/>
</dbReference>
<sequence length="364" mass="41424">MAAVMSATFRPLILSCTCKIPARAELGVVSRYTTAKKNKEFYGSLVSTSLPDVDSEIEKVSPHSMRGKAMRAMEMRLKRFTPLPAPRESKMVDDQEWAGVYPTAASFKWSAVPLPLRMGYPVRRGIPPHKFGNLELIKIPNFLHLTPPAIKKHCAALKELCSDWPEGLETDADCERHFPLETVESDYTFVGSSLRHPQSREVTVKVKLSELSLDKHARWKYIQLVGDRYDKETDIITISADRCPLKKQNYDYCMYIMSVLYHEAWICEPWESEITDDDMEEYVWDISPSKTSIISTIARIRNKTMGNGEVDPQLEEEILESKEVQELRDSVLDIRNAGESLDNLERYKEAVLGIVRSKATLASS</sequence>
<dbReference type="GO" id="GO:0003735">
    <property type="term" value="F:structural constituent of ribosome"/>
    <property type="evidence" value="ECO:0000318"/>
    <property type="project" value="GO_Central"/>
</dbReference>
<dbReference type="GO" id="GO:0032543">
    <property type="term" value="P:mitochondrial translation"/>
    <property type="evidence" value="ECO:0007669"/>
    <property type="project" value="InterPro"/>
</dbReference>
<dbReference type="GeneID" id="591072"/>
<accession>A0A7M7HF69</accession>
<dbReference type="Proteomes" id="UP000007110">
    <property type="component" value="Unassembled WGS sequence"/>
</dbReference>
<dbReference type="RefSeq" id="XP_011670569.2">
    <property type="nucleotide sequence ID" value="XM_011672267.2"/>
</dbReference>
<dbReference type="InParanoid" id="A0A7M7HF69"/>
<proteinExistence type="predicted"/>
<evidence type="ECO:0000313" key="3">
    <source>
        <dbReference type="Proteomes" id="UP000007110"/>
    </source>
</evidence>
<dbReference type="Pfam" id="PF10213">
    <property type="entry name" value="MRP-S28"/>
    <property type="match status" value="1"/>
</dbReference>
<dbReference type="CTD" id="60488"/>
<dbReference type="GO" id="GO:0005763">
    <property type="term" value="C:mitochondrial small ribosomal subunit"/>
    <property type="evidence" value="ECO:0000318"/>
    <property type="project" value="GO_Central"/>
</dbReference>
<dbReference type="EnsemblMetazoa" id="XM_011672267">
    <property type="protein sequence ID" value="XP_011670569"/>
    <property type="gene ID" value="LOC591072"/>
</dbReference>
<dbReference type="FunCoup" id="A0A7M7HF69">
    <property type="interactions" value="1499"/>
</dbReference>
<dbReference type="PANTHER" id="PTHR13490">
    <property type="entry name" value="MITOCHONDRIAL 28S RIBOSOMAL PROTEIN S28"/>
    <property type="match status" value="1"/>
</dbReference>
<dbReference type="AlphaFoldDB" id="A0A7M7HF69"/>
<name>A0A7M7HF69_STRPU</name>
<dbReference type="KEGG" id="spu:591072"/>